<keyword evidence="2" id="KW-1185">Reference proteome</keyword>
<evidence type="ECO:0000313" key="1">
    <source>
        <dbReference type="EMBL" id="KAG9459611.1"/>
    </source>
</evidence>
<name>A0AAV7FH84_ARIFI</name>
<comment type="caution">
    <text evidence="1">The sequence shown here is derived from an EMBL/GenBank/DDBJ whole genome shotgun (WGS) entry which is preliminary data.</text>
</comment>
<reference evidence="1 2" key="1">
    <citation type="submission" date="2021-07" db="EMBL/GenBank/DDBJ databases">
        <title>The Aristolochia fimbriata genome: insights into angiosperm evolution, floral development and chemical biosynthesis.</title>
        <authorList>
            <person name="Jiao Y."/>
        </authorList>
    </citation>
    <scope>NUCLEOTIDE SEQUENCE [LARGE SCALE GENOMIC DNA]</scope>
    <source>
        <strain evidence="1">IBCAS-2021</strain>
        <tissue evidence="1">Leaf</tissue>
    </source>
</reference>
<evidence type="ECO:0000313" key="2">
    <source>
        <dbReference type="Proteomes" id="UP000825729"/>
    </source>
</evidence>
<dbReference type="AlphaFoldDB" id="A0AAV7FH84"/>
<organism evidence="1 2">
    <name type="scientific">Aristolochia fimbriata</name>
    <name type="common">White veined hardy Dutchman's pipe vine</name>
    <dbReference type="NCBI Taxonomy" id="158543"/>
    <lineage>
        <taxon>Eukaryota</taxon>
        <taxon>Viridiplantae</taxon>
        <taxon>Streptophyta</taxon>
        <taxon>Embryophyta</taxon>
        <taxon>Tracheophyta</taxon>
        <taxon>Spermatophyta</taxon>
        <taxon>Magnoliopsida</taxon>
        <taxon>Magnoliidae</taxon>
        <taxon>Piperales</taxon>
        <taxon>Aristolochiaceae</taxon>
        <taxon>Aristolochia</taxon>
    </lineage>
</organism>
<gene>
    <name evidence="1" type="ORF">H6P81_004119</name>
</gene>
<dbReference type="EMBL" id="JAINDJ010000002">
    <property type="protein sequence ID" value="KAG9459611.1"/>
    <property type="molecule type" value="Genomic_DNA"/>
</dbReference>
<proteinExistence type="predicted"/>
<protein>
    <submittedName>
        <fullName evidence="1">Uncharacterized protein</fullName>
    </submittedName>
</protein>
<dbReference type="Proteomes" id="UP000825729">
    <property type="component" value="Unassembled WGS sequence"/>
</dbReference>
<sequence>MTRPPTIGKRFLSPSVPPSPRLAHISMRKYAYGVPYHRGGPGPGWVMADRVGVSHGTRRASTWFRVFSSHDSLVVLASDRPASSPRVGGAPFSPIPDPLRDLLDFLLGSTWASLVARNNFSLSYPNLDYSLQSRYKVWELNFRVSSRVVLR</sequence>
<accession>A0AAV7FH84</accession>